<dbReference type="SUPFAM" id="SSF56112">
    <property type="entry name" value="Protein kinase-like (PK-like)"/>
    <property type="match status" value="1"/>
</dbReference>
<feature type="compositionally biased region" description="Basic and acidic residues" evidence="11">
    <location>
        <begin position="347"/>
        <end position="373"/>
    </location>
</feature>
<organism evidence="13 14">
    <name type="scientific">Wallemia hederae</name>
    <dbReference type="NCBI Taxonomy" id="1540922"/>
    <lineage>
        <taxon>Eukaryota</taxon>
        <taxon>Fungi</taxon>
        <taxon>Dikarya</taxon>
        <taxon>Basidiomycota</taxon>
        <taxon>Wallemiomycotina</taxon>
        <taxon>Wallemiomycetes</taxon>
        <taxon>Wallemiales</taxon>
        <taxon>Wallemiaceae</taxon>
        <taxon>Wallemia</taxon>
    </lineage>
</organism>
<feature type="compositionally biased region" description="Basic and acidic residues" evidence="11">
    <location>
        <begin position="802"/>
        <end position="811"/>
    </location>
</feature>
<dbReference type="AlphaFoldDB" id="A0A4T0FPT0"/>
<evidence type="ECO:0000256" key="11">
    <source>
        <dbReference type="SAM" id="MobiDB-lite"/>
    </source>
</evidence>
<dbReference type="PROSITE" id="PS00107">
    <property type="entry name" value="PROTEIN_KINASE_ATP"/>
    <property type="match status" value="1"/>
</dbReference>
<keyword evidence="5 10" id="KW-0547">Nucleotide-binding</keyword>
<dbReference type="InterPro" id="IPR011009">
    <property type="entry name" value="Kinase-like_dom_sf"/>
</dbReference>
<feature type="binding site" evidence="10">
    <location>
        <position position="66"/>
    </location>
    <ligand>
        <name>ATP</name>
        <dbReference type="ChEBI" id="CHEBI:30616"/>
    </ligand>
</feature>
<feature type="compositionally biased region" description="Basic and acidic residues" evidence="11">
    <location>
        <begin position="860"/>
        <end position="869"/>
    </location>
</feature>
<accession>A0A4T0FPT0</accession>
<keyword evidence="7 10" id="KW-0067">ATP-binding</keyword>
<comment type="subcellular location">
    <subcellularLocation>
        <location evidence="1">Nucleus</location>
    </subcellularLocation>
</comment>
<evidence type="ECO:0000313" key="14">
    <source>
        <dbReference type="Proteomes" id="UP000310189"/>
    </source>
</evidence>
<dbReference type="PROSITE" id="PS50011">
    <property type="entry name" value="PROTEIN_KINASE_DOM"/>
    <property type="match status" value="1"/>
</dbReference>
<comment type="caution">
    <text evidence="13">The sequence shown here is derived from an EMBL/GenBank/DDBJ whole genome shotgun (WGS) entry which is preliminary data.</text>
</comment>
<dbReference type="InterPro" id="IPR000719">
    <property type="entry name" value="Prot_kinase_dom"/>
</dbReference>
<dbReference type="Gene3D" id="1.10.510.10">
    <property type="entry name" value="Transferase(Phosphotransferase) domain 1"/>
    <property type="match status" value="1"/>
</dbReference>
<feature type="region of interest" description="Disordered" evidence="11">
    <location>
        <begin position="345"/>
        <end position="914"/>
    </location>
</feature>
<evidence type="ECO:0000256" key="4">
    <source>
        <dbReference type="ARBA" id="ARBA00022679"/>
    </source>
</evidence>
<feature type="compositionally biased region" description="Pro residues" evidence="11">
    <location>
        <begin position="605"/>
        <end position="624"/>
    </location>
</feature>
<dbReference type="Pfam" id="PF00069">
    <property type="entry name" value="Pkinase"/>
    <property type="match status" value="1"/>
</dbReference>
<sequence>MESKRSNENNYLVANKKFKSTHTHSFHGSSVISEEYNLSDKIGEGTFGVVFKASSKSTRNQVAIKKILIHTAKDGFPTTSIREITFLKLLSHSNVVDLVDMTYGQENSAPMFYMVFPYMDHDLTGLLERPDFSPPSSQIKLYLQQLCQGTAYMHSNGVLHRDMKASNILISNDGSLKIADFGLARICHKLQCNPASGKSRNYTNMVVTRFYRPPELILGEKNSWGDYGPEIDMWGVGCIFAEMFTHKPILQGQTDIDQLKRIFELCGDPTPTSWPGWETIKGHYDIEISTSGYKGGNLRTRFAQFPNCDQSAFDLLEKMLTLDPKRRITARDALSHDYFWTKPLPMNKKDVKPLPSSHEYDARKNQHQNDKPRAMPPVLPHLQPNARNNAYAPPLQQPTNPFSARPAPAYRPPPQSNPANSMFSGRPPPIPGFRPAPTYQARPRRPFNDGPPQQRPPSNPYVQTAPTQPRSFNRGPDNRDINNRDFSNRDYSSRDTQSRDYHSRMPPSPPRRRKEVDDDVMDYGEPDPPPERAADKSQRSPKRDFDTSRGRDRVDNERNGEGASSAPRPSLPLPPKPRDLSKEEAASSSRTEDAGNNSRSDNQLPPEPKAPYPAPSDVPPPPPSVLQSSSIAKAEEGKQDRHGGSRNGYGNANGDEPEIGSWDSPADPRQSRQDMSTEGQASPAWDDESYGNQPTAPPSLSIKGRARDGKDDEAHHERNKAAAYGRSGRDYDTSSRPGAGSDLPPLKDRLGDRPSNHSNRQYNQYGEQPNRRQWGGNNDNRNDRRQYDRQSNYFGDRRMHRRDSYDRRQNDSRSSGSYDRRDDQRSSANHRDGMDGRGRWDHSYYDRKGDRPLPPRHNRRNDGEIHLGRIDTPPSVSSSSNTAPMLTNKYEARRAEGERKEAEQVERELGQQRQ</sequence>
<evidence type="ECO:0000256" key="1">
    <source>
        <dbReference type="ARBA" id="ARBA00004123"/>
    </source>
</evidence>
<keyword evidence="6" id="KW-0418">Kinase</keyword>
<protein>
    <recommendedName>
        <fullName evidence="12">Protein kinase domain-containing protein</fullName>
    </recommendedName>
</protein>
<feature type="compositionally biased region" description="Basic and acidic residues" evidence="11">
    <location>
        <begin position="633"/>
        <end position="643"/>
    </location>
</feature>
<proteinExistence type="inferred from homology"/>
<gene>
    <name evidence="13" type="ORF">E3P99_01862</name>
</gene>
<comment type="similarity">
    <text evidence="2">Belongs to the protein kinase superfamily. CMGC Ser/Thr protein kinase family. CDC2/CDKX subfamily.</text>
</comment>
<dbReference type="PANTHER" id="PTHR24056">
    <property type="entry name" value="CELL DIVISION PROTEIN KINASE"/>
    <property type="match status" value="1"/>
</dbReference>
<dbReference type="OrthoDB" id="28397at2759"/>
<feature type="compositionally biased region" description="Basic and acidic residues" evidence="11">
    <location>
        <begin position="476"/>
        <end position="503"/>
    </location>
</feature>
<reference evidence="13 14" key="1">
    <citation type="submission" date="2019-03" db="EMBL/GenBank/DDBJ databases">
        <title>Sequencing 23 genomes of Wallemia ichthyophaga.</title>
        <authorList>
            <person name="Gostincar C."/>
        </authorList>
    </citation>
    <scope>NUCLEOTIDE SEQUENCE [LARGE SCALE GENOMIC DNA]</scope>
    <source>
        <strain evidence="13 14">EXF-5753</strain>
    </source>
</reference>
<feature type="compositionally biased region" description="Basic and acidic residues" evidence="11">
    <location>
        <begin position="890"/>
        <end position="914"/>
    </location>
</feature>
<feature type="compositionally biased region" description="Basic and acidic residues" evidence="11">
    <location>
        <begin position="745"/>
        <end position="755"/>
    </location>
</feature>
<dbReference type="PANTHER" id="PTHR24056:SF233">
    <property type="entry name" value="CYCLIN-DEPENDENT KINASE 9"/>
    <property type="match status" value="1"/>
</dbReference>
<dbReference type="GO" id="GO:0005634">
    <property type="term" value="C:nucleus"/>
    <property type="evidence" value="ECO:0007669"/>
    <property type="project" value="UniProtKB-SubCell"/>
</dbReference>
<dbReference type="Proteomes" id="UP000310189">
    <property type="component" value="Unassembled WGS sequence"/>
</dbReference>
<dbReference type="GO" id="GO:0005524">
    <property type="term" value="F:ATP binding"/>
    <property type="evidence" value="ECO:0007669"/>
    <property type="project" value="UniProtKB-UniRule"/>
</dbReference>
<keyword evidence="8" id="KW-0539">Nucleus</keyword>
<keyword evidence="14" id="KW-1185">Reference proteome</keyword>
<feature type="compositionally biased region" description="Basic and acidic residues" evidence="11">
    <location>
        <begin position="576"/>
        <end position="593"/>
    </location>
</feature>
<evidence type="ECO:0000256" key="6">
    <source>
        <dbReference type="ARBA" id="ARBA00022777"/>
    </source>
</evidence>
<feature type="compositionally biased region" description="Polar residues" evidence="11">
    <location>
        <begin position="460"/>
        <end position="471"/>
    </location>
</feature>
<feature type="compositionally biased region" description="Polar residues" evidence="11">
    <location>
        <begin position="874"/>
        <end position="885"/>
    </location>
</feature>
<evidence type="ECO:0000256" key="3">
    <source>
        <dbReference type="ARBA" id="ARBA00022527"/>
    </source>
</evidence>
<dbReference type="Gene3D" id="3.30.200.20">
    <property type="entry name" value="Phosphorylase Kinase, domain 1"/>
    <property type="match status" value="1"/>
</dbReference>
<evidence type="ECO:0000259" key="12">
    <source>
        <dbReference type="PROSITE" id="PS50011"/>
    </source>
</evidence>
<evidence type="ECO:0000256" key="5">
    <source>
        <dbReference type="ARBA" id="ARBA00022741"/>
    </source>
</evidence>
<dbReference type="GO" id="GO:0008353">
    <property type="term" value="F:RNA polymerase II CTD heptapeptide repeat kinase activity"/>
    <property type="evidence" value="ECO:0007669"/>
    <property type="project" value="UniProtKB-EC"/>
</dbReference>
<evidence type="ECO:0000256" key="7">
    <source>
        <dbReference type="ARBA" id="ARBA00022840"/>
    </source>
</evidence>
<dbReference type="FunFam" id="1.10.510.10:FF:000415">
    <property type="entry name" value="CMGC/CDK/CRK7 protein kinase, variant"/>
    <property type="match status" value="1"/>
</dbReference>
<dbReference type="EMBL" id="SPNW01000023">
    <property type="protein sequence ID" value="TIA89895.1"/>
    <property type="molecule type" value="Genomic_DNA"/>
</dbReference>
<feature type="compositionally biased region" description="Basic and acidic residues" evidence="11">
    <location>
        <begin position="529"/>
        <end position="560"/>
    </location>
</feature>
<dbReference type="InterPro" id="IPR050108">
    <property type="entry name" value="CDK"/>
</dbReference>
<evidence type="ECO:0000256" key="2">
    <source>
        <dbReference type="ARBA" id="ARBA00006485"/>
    </source>
</evidence>
<dbReference type="GO" id="GO:0004693">
    <property type="term" value="F:cyclin-dependent protein serine/threonine kinase activity"/>
    <property type="evidence" value="ECO:0007669"/>
    <property type="project" value="TreeGrafter"/>
</dbReference>
<feature type="compositionally biased region" description="Polar residues" evidence="11">
    <location>
        <begin position="594"/>
        <end position="603"/>
    </location>
</feature>
<evidence type="ECO:0000256" key="8">
    <source>
        <dbReference type="ARBA" id="ARBA00023242"/>
    </source>
</evidence>
<evidence type="ECO:0000313" key="13">
    <source>
        <dbReference type="EMBL" id="TIA89895.1"/>
    </source>
</evidence>
<feature type="compositionally biased region" description="Basic and acidic residues" evidence="11">
    <location>
        <begin position="818"/>
        <end position="853"/>
    </location>
</feature>
<feature type="domain" description="Protein kinase" evidence="12">
    <location>
        <begin position="36"/>
        <end position="339"/>
    </location>
</feature>
<name>A0A4T0FPT0_9BASI</name>
<feature type="compositionally biased region" description="Basic and acidic residues" evidence="11">
    <location>
        <begin position="705"/>
        <end position="720"/>
    </location>
</feature>
<dbReference type="InterPro" id="IPR017441">
    <property type="entry name" value="Protein_kinase_ATP_BS"/>
</dbReference>
<comment type="catalytic activity">
    <reaction evidence="9">
        <text>[DNA-directed RNA polymerase] + ATP = phospho-[DNA-directed RNA polymerase] + ADP + H(+)</text>
        <dbReference type="Rhea" id="RHEA:10216"/>
        <dbReference type="Rhea" id="RHEA-COMP:11321"/>
        <dbReference type="Rhea" id="RHEA-COMP:11322"/>
        <dbReference type="ChEBI" id="CHEBI:15378"/>
        <dbReference type="ChEBI" id="CHEBI:30616"/>
        <dbReference type="ChEBI" id="CHEBI:43176"/>
        <dbReference type="ChEBI" id="CHEBI:68546"/>
        <dbReference type="ChEBI" id="CHEBI:456216"/>
        <dbReference type="EC" id="2.7.11.23"/>
    </reaction>
</comment>
<keyword evidence="3" id="KW-0723">Serine/threonine-protein kinase</keyword>
<evidence type="ECO:0000256" key="9">
    <source>
        <dbReference type="ARBA" id="ARBA00049280"/>
    </source>
</evidence>
<dbReference type="InterPro" id="IPR008271">
    <property type="entry name" value="Ser/Thr_kinase_AS"/>
</dbReference>
<evidence type="ECO:0000256" key="10">
    <source>
        <dbReference type="PROSITE-ProRule" id="PRU10141"/>
    </source>
</evidence>
<keyword evidence="4" id="KW-0808">Transferase</keyword>
<dbReference type="PROSITE" id="PS00108">
    <property type="entry name" value="PROTEIN_KINASE_ST"/>
    <property type="match status" value="1"/>
</dbReference>
<feature type="compositionally biased region" description="Polar residues" evidence="11">
    <location>
        <begin position="756"/>
        <end position="767"/>
    </location>
</feature>
<dbReference type="SMART" id="SM00220">
    <property type="entry name" value="S_TKc"/>
    <property type="match status" value="1"/>
</dbReference>